<dbReference type="Pfam" id="PF00440">
    <property type="entry name" value="TetR_N"/>
    <property type="match status" value="1"/>
</dbReference>
<evidence type="ECO:0000259" key="5">
    <source>
        <dbReference type="PROSITE" id="PS50977"/>
    </source>
</evidence>
<evidence type="ECO:0000313" key="7">
    <source>
        <dbReference type="Proteomes" id="UP001564626"/>
    </source>
</evidence>
<evidence type="ECO:0000256" key="4">
    <source>
        <dbReference type="PROSITE-ProRule" id="PRU00335"/>
    </source>
</evidence>
<keyword evidence="3" id="KW-0804">Transcription</keyword>
<reference evidence="6 7" key="1">
    <citation type="submission" date="2024-08" db="EMBL/GenBank/DDBJ databases">
        <title>Genome mining of Saccharopolyspora cebuensis PGLac3 from Nigerian medicinal plant.</title>
        <authorList>
            <person name="Ezeobiora C.E."/>
            <person name="Igbokwe N.H."/>
            <person name="Amin D.H."/>
            <person name="Mendie U.E."/>
        </authorList>
    </citation>
    <scope>NUCLEOTIDE SEQUENCE [LARGE SCALE GENOMIC DNA]</scope>
    <source>
        <strain evidence="6 7">PGLac3</strain>
    </source>
</reference>
<accession>A0ABV4CDL8</accession>
<dbReference type="PANTHER" id="PTHR30055">
    <property type="entry name" value="HTH-TYPE TRANSCRIPTIONAL REGULATOR RUTR"/>
    <property type="match status" value="1"/>
</dbReference>
<organism evidence="6 7">
    <name type="scientific">Saccharopolyspora cebuensis</name>
    <dbReference type="NCBI Taxonomy" id="418759"/>
    <lineage>
        <taxon>Bacteria</taxon>
        <taxon>Bacillati</taxon>
        <taxon>Actinomycetota</taxon>
        <taxon>Actinomycetes</taxon>
        <taxon>Pseudonocardiales</taxon>
        <taxon>Pseudonocardiaceae</taxon>
        <taxon>Saccharopolyspora</taxon>
    </lineage>
</organism>
<dbReference type="InterPro" id="IPR009057">
    <property type="entry name" value="Homeodomain-like_sf"/>
</dbReference>
<dbReference type="EMBL" id="JBGEHV010000009">
    <property type="protein sequence ID" value="MEY8039133.1"/>
    <property type="molecule type" value="Genomic_DNA"/>
</dbReference>
<name>A0ABV4CDL8_9PSEU</name>
<dbReference type="InterPro" id="IPR050109">
    <property type="entry name" value="HTH-type_TetR-like_transc_reg"/>
</dbReference>
<dbReference type="Proteomes" id="UP001564626">
    <property type="component" value="Unassembled WGS sequence"/>
</dbReference>
<feature type="domain" description="HTH tetR-type" evidence="5">
    <location>
        <begin position="13"/>
        <end position="74"/>
    </location>
</feature>
<keyword evidence="2 4" id="KW-0238">DNA-binding</keyword>
<protein>
    <submittedName>
        <fullName evidence="6">TetR/AcrR family transcriptional regulator</fullName>
    </submittedName>
</protein>
<dbReference type="PROSITE" id="PS50977">
    <property type="entry name" value="HTH_TETR_2"/>
    <property type="match status" value="1"/>
</dbReference>
<keyword evidence="1" id="KW-0805">Transcription regulation</keyword>
<evidence type="ECO:0000313" key="6">
    <source>
        <dbReference type="EMBL" id="MEY8039133.1"/>
    </source>
</evidence>
<sequence length="200" mass="22321">MRANDGARSFTEQGRRAQIVRAAIDVIVERGYPSTSFGRIAERAGLSSTGMISYHFRGKDDLMDQVVTDIYAEAAELVGGRIDAEQTARGQLLAFVEASVAYYRTHHRHVRALTEITLGRRGDDRSGPRDRELADLAELLRTGQRTGEFRDFDPDVMAVTVRHALDGVALHLGADTDRDFETWSRELVTTVDRATREDPT</sequence>
<comment type="caution">
    <text evidence="6">The sequence shown here is derived from an EMBL/GenBank/DDBJ whole genome shotgun (WGS) entry which is preliminary data.</text>
</comment>
<evidence type="ECO:0000256" key="2">
    <source>
        <dbReference type="ARBA" id="ARBA00023125"/>
    </source>
</evidence>
<dbReference type="RefSeq" id="WP_345364602.1">
    <property type="nucleotide sequence ID" value="NZ_BAABII010000012.1"/>
</dbReference>
<dbReference type="InterPro" id="IPR036271">
    <property type="entry name" value="Tet_transcr_reg_TetR-rel_C_sf"/>
</dbReference>
<proteinExistence type="predicted"/>
<dbReference type="SUPFAM" id="SSF46689">
    <property type="entry name" value="Homeodomain-like"/>
    <property type="match status" value="1"/>
</dbReference>
<dbReference type="PANTHER" id="PTHR30055:SF234">
    <property type="entry name" value="HTH-TYPE TRANSCRIPTIONAL REGULATOR BETI"/>
    <property type="match status" value="1"/>
</dbReference>
<dbReference type="InterPro" id="IPR001647">
    <property type="entry name" value="HTH_TetR"/>
</dbReference>
<comment type="caution">
    <text evidence="4">Lacks conserved residue(s) required for the propagation of feature annotation.</text>
</comment>
<dbReference type="SUPFAM" id="SSF48498">
    <property type="entry name" value="Tetracyclin repressor-like, C-terminal domain"/>
    <property type="match status" value="1"/>
</dbReference>
<gene>
    <name evidence="6" type="ORF">AB8O55_06965</name>
</gene>
<dbReference type="Gene3D" id="1.10.357.10">
    <property type="entry name" value="Tetracycline Repressor, domain 2"/>
    <property type="match status" value="1"/>
</dbReference>
<evidence type="ECO:0000256" key="1">
    <source>
        <dbReference type="ARBA" id="ARBA00023015"/>
    </source>
</evidence>
<keyword evidence="7" id="KW-1185">Reference proteome</keyword>
<evidence type="ECO:0000256" key="3">
    <source>
        <dbReference type="ARBA" id="ARBA00023163"/>
    </source>
</evidence>